<evidence type="ECO:0000313" key="2">
    <source>
        <dbReference type="EMBL" id="OCT44249.1"/>
    </source>
</evidence>
<feature type="compositionally biased region" description="Basic and acidic residues" evidence="1">
    <location>
        <begin position="252"/>
        <end position="264"/>
    </location>
</feature>
<feature type="region of interest" description="Disordered" evidence="1">
    <location>
        <begin position="776"/>
        <end position="826"/>
    </location>
</feature>
<feature type="region of interest" description="Disordered" evidence="1">
    <location>
        <begin position="649"/>
        <end position="703"/>
    </location>
</feature>
<dbReference type="InterPro" id="IPR013745">
    <property type="entry name" value="Bit61/PRR5"/>
</dbReference>
<dbReference type="AlphaFoldDB" id="A0A1C1C701"/>
<proteinExistence type="predicted"/>
<feature type="compositionally biased region" description="Polar residues" evidence="1">
    <location>
        <begin position="18"/>
        <end position="36"/>
    </location>
</feature>
<feature type="compositionally biased region" description="Polar residues" evidence="1">
    <location>
        <begin position="165"/>
        <end position="176"/>
    </location>
</feature>
<dbReference type="OrthoDB" id="2290221at2759"/>
<feature type="compositionally biased region" description="Low complexity" evidence="1">
    <location>
        <begin position="37"/>
        <end position="50"/>
    </location>
</feature>
<feature type="region of interest" description="Disordered" evidence="1">
    <location>
        <begin position="226"/>
        <end position="276"/>
    </location>
</feature>
<dbReference type="PANTHER" id="PTHR32428:SF2">
    <property type="entry name" value="TARGET OF RAPAMYCIN COMPLEX 2 SUBUNIT BIT61-RELATED"/>
    <property type="match status" value="1"/>
</dbReference>
<dbReference type="GO" id="GO:0038203">
    <property type="term" value="P:TORC2 signaling"/>
    <property type="evidence" value="ECO:0007669"/>
    <property type="project" value="TreeGrafter"/>
</dbReference>
<evidence type="ECO:0000313" key="3">
    <source>
        <dbReference type="Proteomes" id="UP000094526"/>
    </source>
</evidence>
<keyword evidence="3" id="KW-1185">Reference proteome</keyword>
<dbReference type="EMBL" id="LGRB01000021">
    <property type="protein sequence ID" value="OCT44249.1"/>
    <property type="molecule type" value="Genomic_DNA"/>
</dbReference>
<gene>
    <name evidence="2" type="ORF">CLCR_00569</name>
</gene>
<evidence type="ECO:0000256" key="1">
    <source>
        <dbReference type="SAM" id="MobiDB-lite"/>
    </source>
</evidence>
<organism evidence="2 3">
    <name type="scientific">Cladophialophora carrionii</name>
    <dbReference type="NCBI Taxonomy" id="86049"/>
    <lineage>
        <taxon>Eukaryota</taxon>
        <taxon>Fungi</taxon>
        <taxon>Dikarya</taxon>
        <taxon>Ascomycota</taxon>
        <taxon>Pezizomycotina</taxon>
        <taxon>Eurotiomycetes</taxon>
        <taxon>Chaetothyriomycetidae</taxon>
        <taxon>Chaetothyriales</taxon>
        <taxon>Herpotrichiellaceae</taxon>
        <taxon>Cladophialophora</taxon>
    </lineage>
</organism>
<dbReference type="eggNOG" id="ENOG502RZ40">
    <property type="taxonomic scope" value="Eukaryota"/>
</dbReference>
<feature type="compositionally biased region" description="Low complexity" evidence="1">
    <location>
        <begin position="658"/>
        <end position="667"/>
    </location>
</feature>
<feature type="region of interest" description="Disordered" evidence="1">
    <location>
        <begin position="1"/>
        <end position="202"/>
    </location>
</feature>
<name>A0A1C1C701_9EURO</name>
<feature type="compositionally biased region" description="Polar residues" evidence="1">
    <location>
        <begin position="56"/>
        <end position="82"/>
    </location>
</feature>
<dbReference type="PANTHER" id="PTHR32428">
    <property type="entry name" value="TARGET OF RAPAMYCIN COMPLEX 2 SUBUNIT BIT61-RELATED"/>
    <property type="match status" value="1"/>
</dbReference>
<reference evidence="3" key="1">
    <citation type="submission" date="2015-07" db="EMBL/GenBank/DDBJ databases">
        <authorList>
            <person name="Teixeira M.M."/>
            <person name="Souza R.C."/>
            <person name="Almeida L.G."/>
            <person name="Vicente V.A."/>
            <person name="de Hoog S."/>
            <person name="Bocca A.L."/>
            <person name="de Almeida S.R."/>
            <person name="Vasconcelos A.T."/>
            <person name="Felipe M.S."/>
        </authorList>
    </citation>
    <scope>NUCLEOTIDE SEQUENCE [LARGE SCALE GENOMIC DNA]</scope>
    <source>
        <strain evidence="3">KSF</strain>
    </source>
</reference>
<dbReference type="STRING" id="86049.A0A1C1C701"/>
<protein>
    <submittedName>
        <fullName evidence="2">Protein HbrB</fullName>
    </submittedName>
</protein>
<feature type="compositionally biased region" description="Basic residues" evidence="1">
    <location>
        <begin position="240"/>
        <end position="251"/>
    </location>
</feature>
<dbReference type="GO" id="GO:0031932">
    <property type="term" value="C:TORC2 complex"/>
    <property type="evidence" value="ECO:0007669"/>
    <property type="project" value="TreeGrafter"/>
</dbReference>
<dbReference type="VEuPathDB" id="FungiDB:G647_01171"/>
<dbReference type="Pfam" id="PF08539">
    <property type="entry name" value="HbrB"/>
    <property type="match status" value="1"/>
</dbReference>
<sequence>MEPPPPQRRIARSPVPPTSSMSPNASRSGSKQSNRPGSSGSDTSGSSSLSVVKRSPYNQQLPTFVSHANASNASLPSHSRPSAQYMPRDGAAKHNLGPPPEHLQKHRPRQHSQGYFEPSMPSASLASQSQLHDQPGMPALNPSQIAAQAAMQHLNVTNHSRKRSQTVPFPQEQTQPEGRRNSRGSAGSHEGQSPAPAPEQQYRNGLIGTNAAATAASVVFPKNFASASTTSLVEEEKSKKGLKRFRPKHMVLSRDKDKEPKDKPLPSPNRLAPSGLSKVMNASTASLAESLSSNNSSLYQLANPSSSTGIPMLDQREQKDKHKHHGFRQKLKLKDKDDTYALPLSSANSNSRPVDIHNPQSLYSFAPPSPNPTSNFAKSVSGLDLRHGGRALREKKKEEKAQQAAFANLEPVYSRGESDTSEWPSLGTSFTNQSVSNFNTYSEVKEAGANFGLSNMSADDAWDLLRAKILVAFEGEDVRIAVEDLNKLVTIHVQRCVQKKDPSIIIGDLEDLLKTGFLSLNHTLRGVSDNGLVPRLVATWMDVFGKILPFMQAVFLPLDQEFKGRGTILTGPLMAAEFWGALPSHDSGGKLSSSPSTGEGIDFVVAAGEELEVRRILLISYRDNIILPRYEVLKSTFSRLSLDSINASLTQHDGGNRNRGNSGGSDRPGTAQGMEYGSYNSQSSTLLGSMTSGGRSRATSNLSVVSNPAQDVAFQSFSSPPAARPTDSSSSHVTETVGRMLQCLSVLCSIQSGDDAQAKMEELNKQLKLNWLGRGRTGRNRKGFVGSRVRPMGSVGSTIRGLDRDGSPTPTPTRQGTVSRQSDDAG</sequence>
<dbReference type="Proteomes" id="UP000094526">
    <property type="component" value="Unassembled WGS sequence"/>
</dbReference>
<feature type="region of interest" description="Disordered" evidence="1">
    <location>
        <begin position="302"/>
        <end position="328"/>
    </location>
</feature>
<accession>A0A1C1C701</accession>
<feature type="compositionally biased region" description="Polar residues" evidence="1">
    <location>
        <begin position="121"/>
        <end position="132"/>
    </location>
</feature>
<dbReference type="VEuPathDB" id="FungiDB:CLCR_00569"/>
<comment type="caution">
    <text evidence="2">The sequence shown here is derived from an EMBL/GenBank/DDBJ whole genome shotgun (WGS) entry which is preliminary data.</text>
</comment>
<feature type="compositionally biased region" description="Low complexity" evidence="1">
    <location>
        <begin position="681"/>
        <end position="697"/>
    </location>
</feature>